<evidence type="ECO:0000313" key="3">
    <source>
        <dbReference type="Proteomes" id="UP001153620"/>
    </source>
</evidence>
<dbReference type="GO" id="GO:0030141">
    <property type="term" value="C:secretory granule"/>
    <property type="evidence" value="ECO:0007669"/>
    <property type="project" value="TreeGrafter"/>
</dbReference>
<sequence length="189" mass="22409">MRGIEMIAIFKRFLLFILRIIRRALCCFSRKRVDSESHHDDRLEVVNVISDSPSYNKKSNVIERDWNSWDDQPRTVEEHIEQYRENLVKTKEPEPVVEVENIDLFADMAPKNFKQKKVYLNQGNANNSIDFSRLEADATAEIPTTNELEDWNEESYQVGWDEIDDQNTKKLIRETKKELRAAKHKQNIR</sequence>
<gene>
    <name evidence="2" type="ORF">CHIRRI_LOCUS6030</name>
</gene>
<name>A0A9N9RTP8_9DIPT</name>
<keyword evidence="1" id="KW-0732">Signal</keyword>
<accession>A0A9N9RTP8</accession>
<feature type="chain" id="PRO_5040374056" description="Receptor-binding cancer antigen" evidence="1">
    <location>
        <begin position="27"/>
        <end position="189"/>
    </location>
</feature>
<dbReference type="AlphaFoldDB" id="A0A9N9RTP8"/>
<feature type="signal peptide" evidence="1">
    <location>
        <begin position="1"/>
        <end position="26"/>
    </location>
</feature>
<dbReference type="Proteomes" id="UP001153620">
    <property type="component" value="Chromosome 2"/>
</dbReference>
<evidence type="ECO:0008006" key="4">
    <source>
        <dbReference type="Google" id="ProtNLM"/>
    </source>
</evidence>
<proteinExistence type="predicted"/>
<evidence type="ECO:0000256" key="1">
    <source>
        <dbReference type="SAM" id="SignalP"/>
    </source>
</evidence>
<keyword evidence="3" id="KW-1185">Reference proteome</keyword>
<organism evidence="2 3">
    <name type="scientific">Chironomus riparius</name>
    <dbReference type="NCBI Taxonomy" id="315576"/>
    <lineage>
        <taxon>Eukaryota</taxon>
        <taxon>Metazoa</taxon>
        <taxon>Ecdysozoa</taxon>
        <taxon>Arthropoda</taxon>
        <taxon>Hexapoda</taxon>
        <taxon>Insecta</taxon>
        <taxon>Pterygota</taxon>
        <taxon>Neoptera</taxon>
        <taxon>Endopterygota</taxon>
        <taxon>Diptera</taxon>
        <taxon>Nematocera</taxon>
        <taxon>Chironomoidea</taxon>
        <taxon>Chironomidae</taxon>
        <taxon>Chironominae</taxon>
        <taxon>Chironomus</taxon>
    </lineage>
</organism>
<dbReference type="PANTHER" id="PTHR15208">
    <property type="entry name" value="RECEPTOR-BINDING CANCER ANTIGEN EXPRESSED ON SISO CELLS CANCER ASSOCIATED SURFACE ANTIGEN RCAS1 ESTROGEN RECEPTOR-BINDING FRAGMENT- ASSOCIATED GENE 9 PROTEIN"/>
    <property type="match status" value="1"/>
</dbReference>
<dbReference type="EMBL" id="OU895878">
    <property type="protein sequence ID" value="CAG9803129.1"/>
    <property type="molecule type" value="Genomic_DNA"/>
</dbReference>
<protein>
    <recommendedName>
        <fullName evidence="4">Receptor-binding cancer antigen</fullName>
    </recommendedName>
</protein>
<dbReference type="InterPro" id="IPR017025">
    <property type="entry name" value="Cancer-assoc_antigen_RCAS1"/>
</dbReference>
<dbReference type="OrthoDB" id="10017216at2759"/>
<reference evidence="2" key="1">
    <citation type="submission" date="2022-01" db="EMBL/GenBank/DDBJ databases">
        <authorList>
            <person name="King R."/>
        </authorList>
    </citation>
    <scope>NUCLEOTIDE SEQUENCE</scope>
</reference>
<dbReference type="PANTHER" id="PTHR15208:SF2">
    <property type="entry name" value="RECEPTOR-BINDING CANCER ANTIGEN EXPRESSED ON SISO CELLS"/>
    <property type="match status" value="1"/>
</dbReference>
<evidence type="ECO:0000313" key="2">
    <source>
        <dbReference type="EMBL" id="CAG9803129.1"/>
    </source>
</evidence>
<reference evidence="2" key="2">
    <citation type="submission" date="2022-10" db="EMBL/GenBank/DDBJ databases">
        <authorList>
            <consortium name="ENA_rothamsted_submissions"/>
            <consortium name="culmorum"/>
            <person name="King R."/>
        </authorList>
    </citation>
    <scope>NUCLEOTIDE SEQUENCE</scope>
</reference>